<feature type="region of interest" description="Disordered" evidence="1">
    <location>
        <begin position="74"/>
        <end position="190"/>
    </location>
</feature>
<keyword evidence="2" id="KW-0732">Signal</keyword>
<evidence type="ECO:0008006" key="5">
    <source>
        <dbReference type="Google" id="ProtNLM"/>
    </source>
</evidence>
<evidence type="ECO:0000256" key="2">
    <source>
        <dbReference type="SAM" id="SignalP"/>
    </source>
</evidence>
<gene>
    <name evidence="3" type="ORF">D0466_21765</name>
</gene>
<protein>
    <recommendedName>
        <fullName evidence="5">Secreted protein</fullName>
    </recommendedName>
</protein>
<comment type="caution">
    <text evidence="3">The sequence shown here is derived from an EMBL/GenBank/DDBJ whole genome shotgun (WGS) entry which is preliminary data.</text>
</comment>
<dbReference type="AlphaFoldDB" id="A0A372L752"/>
<feature type="signal peptide" evidence="2">
    <location>
        <begin position="1"/>
        <end position="25"/>
    </location>
</feature>
<evidence type="ECO:0000313" key="4">
    <source>
        <dbReference type="Proteomes" id="UP000262939"/>
    </source>
</evidence>
<sequence length="337" mass="36853">MHFRQYILNSLIFGAVLFSPLVAHAEKADVVKKLPVQVEKAVAETVTHAEKKQQESKLVANIQKVTPAKKDKFAAKPTNVKQDKLVKAKKPLPDQADQSVKHKRQAGGTKINHNNKQTVPARTASKPETVPARTLSKPETVPARTTSKPENKTGLGWTGKKPTAVQSNQTSKGAAVEQTIKRPKTVHPPKLDVRKPKILHTVKTEEKKVSAPNNAAEIVHKKTNQKPKLKIAYLNKQGSIDTGSERSKSESMPLPDKGDSIDMLVIVTAPANDHSGGVSKDRPKFGHSTASANDKWFECENQWIPGIGQSFVSISNVFSSQWTNAPPLQPPIIVPFS</sequence>
<evidence type="ECO:0000256" key="1">
    <source>
        <dbReference type="SAM" id="MobiDB-lite"/>
    </source>
</evidence>
<dbReference type="Proteomes" id="UP000262939">
    <property type="component" value="Unassembled WGS sequence"/>
</dbReference>
<dbReference type="EMBL" id="QVTD01000026">
    <property type="protein sequence ID" value="RFU60473.1"/>
    <property type="molecule type" value="Genomic_DNA"/>
</dbReference>
<feature type="compositionally biased region" description="Polar residues" evidence="1">
    <location>
        <begin position="111"/>
        <end position="120"/>
    </location>
</feature>
<feature type="chain" id="PRO_5016977178" description="Secreted protein" evidence="2">
    <location>
        <begin position="26"/>
        <end position="337"/>
    </location>
</feature>
<organism evidence="3 4">
    <name type="scientific">Peribacillus glennii</name>
    <dbReference type="NCBI Taxonomy" id="2303991"/>
    <lineage>
        <taxon>Bacteria</taxon>
        <taxon>Bacillati</taxon>
        <taxon>Bacillota</taxon>
        <taxon>Bacilli</taxon>
        <taxon>Bacillales</taxon>
        <taxon>Bacillaceae</taxon>
        <taxon>Peribacillus</taxon>
    </lineage>
</organism>
<accession>A0A372L752</accession>
<evidence type="ECO:0000313" key="3">
    <source>
        <dbReference type="EMBL" id="RFU60473.1"/>
    </source>
</evidence>
<name>A0A372L752_9BACI</name>
<keyword evidence="4" id="KW-1185">Reference proteome</keyword>
<proteinExistence type="predicted"/>
<reference evidence="3 4" key="1">
    <citation type="submission" date="2018-08" db="EMBL/GenBank/DDBJ databases">
        <title>Bacillus chawlae sp. nov., Bacillus glennii sp. nov., and Bacillus saganii sp. nov. Isolated from the Vehicle Assembly Building at Kennedy Space Center where the Viking Spacecraft were Assembled.</title>
        <authorList>
            <person name="Seuylemezian A."/>
            <person name="Vaishampayan P."/>
        </authorList>
    </citation>
    <scope>NUCLEOTIDE SEQUENCE [LARGE SCALE GENOMIC DNA]</scope>
    <source>
        <strain evidence="3 4">V44-8</strain>
    </source>
</reference>